<dbReference type="Proteomes" id="UP000254259">
    <property type="component" value="Chromosome CBM2636"/>
</dbReference>
<dbReference type="AlphaFoldDB" id="A0A9Q7UPX7"/>
<protein>
    <submittedName>
        <fullName evidence="2">Uncharacterized protein</fullName>
    </submittedName>
</protein>
<organism evidence="2 3">
    <name type="scientific">Cupriavidus taiwanensis</name>
    <dbReference type="NCBI Taxonomy" id="164546"/>
    <lineage>
        <taxon>Bacteria</taxon>
        <taxon>Pseudomonadati</taxon>
        <taxon>Pseudomonadota</taxon>
        <taxon>Betaproteobacteria</taxon>
        <taxon>Burkholderiales</taxon>
        <taxon>Burkholderiaceae</taxon>
        <taxon>Cupriavidus</taxon>
    </lineage>
</organism>
<accession>A0A9Q7UPX7</accession>
<evidence type="ECO:0000256" key="1">
    <source>
        <dbReference type="SAM" id="MobiDB-lite"/>
    </source>
</evidence>
<proteinExistence type="predicted"/>
<evidence type="ECO:0000313" key="3">
    <source>
        <dbReference type="Proteomes" id="UP000254259"/>
    </source>
</evidence>
<sequence>MNRHPVGFLHCHLWGPAFCGRAKYETILHASGVAPAIRTFPLRGAIKGPQDSPAPARPHGGRTKRA</sequence>
<gene>
    <name evidence="2" type="ORF">CBM2636_12077</name>
</gene>
<name>A0A9Q7UPX7_9BURK</name>
<evidence type="ECO:0000313" key="2">
    <source>
        <dbReference type="EMBL" id="SPD65054.1"/>
    </source>
</evidence>
<dbReference type="EMBL" id="LT984813">
    <property type="protein sequence ID" value="SPD65054.1"/>
    <property type="molecule type" value="Genomic_DNA"/>
</dbReference>
<reference evidence="2 3" key="1">
    <citation type="submission" date="2018-01" db="EMBL/GenBank/DDBJ databases">
        <authorList>
            <person name="Clerissi C."/>
        </authorList>
    </citation>
    <scope>NUCLEOTIDE SEQUENCE [LARGE SCALE GENOMIC DNA]</scope>
    <source>
        <strain evidence="2">Cupriavidus taiwanensis SWF 66322</strain>
    </source>
</reference>
<feature type="region of interest" description="Disordered" evidence="1">
    <location>
        <begin position="44"/>
        <end position="66"/>
    </location>
</feature>